<name>A0AAV3XX19_9GAST</name>
<dbReference type="EMBL" id="BLXT01000143">
    <property type="protein sequence ID" value="GFN74620.1"/>
    <property type="molecule type" value="Genomic_DNA"/>
</dbReference>
<dbReference type="Proteomes" id="UP000735302">
    <property type="component" value="Unassembled WGS sequence"/>
</dbReference>
<reference evidence="1 2" key="1">
    <citation type="journal article" date="2021" name="Elife">
        <title>Chloroplast acquisition without the gene transfer in kleptoplastic sea slugs, Plakobranchus ocellatus.</title>
        <authorList>
            <person name="Maeda T."/>
            <person name="Takahashi S."/>
            <person name="Yoshida T."/>
            <person name="Shimamura S."/>
            <person name="Takaki Y."/>
            <person name="Nagai Y."/>
            <person name="Toyoda A."/>
            <person name="Suzuki Y."/>
            <person name="Arimoto A."/>
            <person name="Ishii H."/>
            <person name="Satoh N."/>
            <person name="Nishiyama T."/>
            <person name="Hasebe M."/>
            <person name="Maruyama T."/>
            <person name="Minagawa J."/>
            <person name="Obokata J."/>
            <person name="Shigenobu S."/>
        </authorList>
    </citation>
    <scope>NUCLEOTIDE SEQUENCE [LARGE SCALE GENOMIC DNA]</scope>
</reference>
<accession>A0AAV3XX19</accession>
<evidence type="ECO:0000313" key="1">
    <source>
        <dbReference type="EMBL" id="GFN74620.1"/>
    </source>
</evidence>
<organism evidence="1 2">
    <name type="scientific">Plakobranchus ocellatus</name>
    <dbReference type="NCBI Taxonomy" id="259542"/>
    <lineage>
        <taxon>Eukaryota</taxon>
        <taxon>Metazoa</taxon>
        <taxon>Spiralia</taxon>
        <taxon>Lophotrochozoa</taxon>
        <taxon>Mollusca</taxon>
        <taxon>Gastropoda</taxon>
        <taxon>Heterobranchia</taxon>
        <taxon>Euthyneura</taxon>
        <taxon>Panpulmonata</taxon>
        <taxon>Sacoglossa</taxon>
        <taxon>Placobranchoidea</taxon>
        <taxon>Plakobranchidae</taxon>
        <taxon>Plakobranchus</taxon>
    </lineage>
</organism>
<comment type="caution">
    <text evidence="1">The sequence shown here is derived from an EMBL/GenBank/DDBJ whole genome shotgun (WGS) entry which is preliminary data.</text>
</comment>
<keyword evidence="2" id="KW-1185">Reference proteome</keyword>
<gene>
    <name evidence="1" type="ORF">PoB_000112600</name>
</gene>
<protein>
    <submittedName>
        <fullName evidence="1">Uncharacterized protein</fullName>
    </submittedName>
</protein>
<dbReference type="AlphaFoldDB" id="A0AAV3XX19"/>
<proteinExistence type="predicted"/>
<evidence type="ECO:0000313" key="2">
    <source>
        <dbReference type="Proteomes" id="UP000735302"/>
    </source>
</evidence>
<sequence>MQLLGNLLNEVPELLEAVIYTAVQNPEKITEKLSQVDSLETFCRNNPQDMLLPAPNSTFDLQAFFSRFCSLNVTRLVMDIETYSVTQQINDVLNGPYTGPANIDSLIDKVEQLVSRLDKGINPGDRVFDPSVWSRVMDRTSSWIWDRNTSPIDFIKLEQRRLMQAFASVMDNIPGSEDLLQYLDAILDVIAGSSGSLEGLRKYPNANLVLELLEQAPEAIETILYTVMTQQAKISKWGFALQSWPTFCSTPVDEIMSVPLGLSFSMADFLAKACSLDVEALAAEMAAYQGTDRLTNLLMYGPGNSSTVNVTTLGDKLDQLVDYYTSLADPSVDMLAILPFQRLFDEAVWTNIGQRVAVWSDMTTANFDSPSKIAETIANALQDAFGMLATDVLEIVQKAVGVSDIILDQMISLMDSNSLNASFHDLPEMQLLAELLNEVPELFESVLYTAVNHPEKITSKIAQADSIEAFCLNNPQDILLLAPNSTFDFPAFLARFCSLNLTKLVEDIEKYSVTQEINNAVSLLTLSSIL</sequence>